<name>A0A0G4JSI1_9GAMM</name>
<proteinExistence type="predicted"/>
<evidence type="ECO:0000313" key="1">
    <source>
        <dbReference type="EMBL" id="CPR14627.1"/>
    </source>
</evidence>
<dbReference type="EMBL" id="CGIG01000001">
    <property type="protein sequence ID" value="CPR14627.1"/>
    <property type="molecule type" value="Genomic_DNA"/>
</dbReference>
<protein>
    <submittedName>
        <fullName evidence="1">Uncharacterized protein</fullName>
    </submittedName>
</protein>
<evidence type="ECO:0000313" key="2">
    <source>
        <dbReference type="Proteomes" id="UP000044377"/>
    </source>
</evidence>
<keyword evidence="2" id="KW-1185">Reference proteome</keyword>
<sequence length="41" mass="4639">MAGIVILTRQSLISASITSLPRSTVTITDWAAFYRRWERNG</sequence>
<dbReference type="AlphaFoldDB" id="A0A0G4JSI1"/>
<accession>A0A0G4JSI1</accession>
<dbReference type="Proteomes" id="UP000044377">
    <property type="component" value="Unassembled WGS sequence"/>
</dbReference>
<gene>
    <name evidence="1" type="ORF">BN1221_01041c</name>
</gene>
<dbReference type="STRING" id="1109412.BN1221_01041c"/>
<reference evidence="2" key="1">
    <citation type="submission" date="2015-01" db="EMBL/GenBank/DDBJ databases">
        <authorList>
            <person name="Paterson Steve"/>
        </authorList>
    </citation>
    <scope>NUCLEOTIDE SEQUENCE [LARGE SCALE GENOMIC DNA]</scope>
    <source>
        <strain evidence="2">OBR1</strain>
    </source>
</reference>
<organism evidence="1 2">
    <name type="scientific">Brenneria goodwinii</name>
    <dbReference type="NCBI Taxonomy" id="1109412"/>
    <lineage>
        <taxon>Bacteria</taxon>
        <taxon>Pseudomonadati</taxon>
        <taxon>Pseudomonadota</taxon>
        <taxon>Gammaproteobacteria</taxon>
        <taxon>Enterobacterales</taxon>
        <taxon>Pectobacteriaceae</taxon>
        <taxon>Brenneria</taxon>
    </lineage>
</organism>